<keyword evidence="6" id="KW-0406">Ion transport</keyword>
<dbReference type="AlphaFoldDB" id="A0ABD2PJ70"/>
<sequence>MLNEKLYIFLWFWTCMVVVCTALSIPTWILRMTMQKNRTNFIKKFIKLRRQVEHSDKDDIHHFINEFLRHDGVFLLRMISLNAGDVITADIVHVSPLHISLFCNPIFCHVPKNE</sequence>
<evidence type="ECO:0000256" key="9">
    <source>
        <dbReference type="SAM" id="Phobius"/>
    </source>
</evidence>
<keyword evidence="3" id="KW-1003">Cell membrane</keyword>
<keyword evidence="5 9" id="KW-1133">Transmembrane helix</keyword>
<evidence type="ECO:0000256" key="4">
    <source>
        <dbReference type="ARBA" id="ARBA00022692"/>
    </source>
</evidence>
<reference evidence="10 11" key="1">
    <citation type="submission" date="2024-11" db="EMBL/GenBank/DDBJ databases">
        <title>Adaptive evolution of stress response genes in parasites aligns with host niche diversity.</title>
        <authorList>
            <person name="Hahn C."/>
            <person name="Resl P."/>
        </authorList>
    </citation>
    <scope>NUCLEOTIDE SEQUENCE [LARGE SCALE GENOMIC DNA]</scope>
    <source>
        <strain evidence="10">EGGRZ-B1_66</strain>
        <tissue evidence="10">Body</tissue>
    </source>
</reference>
<evidence type="ECO:0000256" key="7">
    <source>
        <dbReference type="ARBA" id="ARBA00023136"/>
    </source>
</evidence>
<proteinExistence type="predicted"/>
<comment type="caution">
    <text evidence="10">The sequence shown here is derived from an EMBL/GenBank/DDBJ whole genome shotgun (WGS) entry which is preliminary data.</text>
</comment>
<dbReference type="Proteomes" id="UP001626550">
    <property type="component" value="Unassembled WGS sequence"/>
</dbReference>
<keyword evidence="2" id="KW-0813">Transport</keyword>
<evidence type="ECO:0000256" key="5">
    <source>
        <dbReference type="ARBA" id="ARBA00022989"/>
    </source>
</evidence>
<keyword evidence="11" id="KW-1185">Reference proteome</keyword>
<evidence type="ECO:0000256" key="3">
    <source>
        <dbReference type="ARBA" id="ARBA00022475"/>
    </source>
</evidence>
<dbReference type="GO" id="GO:0005886">
    <property type="term" value="C:plasma membrane"/>
    <property type="evidence" value="ECO:0007669"/>
    <property type="project" value="UniProtKB-SubCell"/>
</dbReference>
<feature type="transmembrane region" description="Helical" evidence="9">
    <location>
        <begin position="6"/>
        <end position="30"/>
    </location>
</feature>
<evidence type="ECO:0000256" key="6">
    <source>
        <dbReference type="ARBA" id="ARBA00023065"/>
    </source>
</evidence>
<dbReference type="PANTHER" id="PTHR11893">
    <property type="entry name" value="INNEXIN"/>
    <property type="match status" value="1"/>
</dbReference>
<evidence type="ECO:0000256" key="1">
    <source>
        <dbReference type="ARBA" id="ARBA00004651"/>
    </source>
</evidence>
<organism evidence="10 11">
    <name type="scientific">Cichlidogyrus casuarinus</name>
    <dbReference type="NCBI Taxonomy" id="1844966"/>
    <lineage>
        <taxon>Eukaryota</taxon>
        <taxon>Metazoa</taxon>
        <taxon>Spiralia</taxon>
        <taxon>Lophotrochozoa</taxon>
        <taxon>Platyhelminthes</taxon>
        <taxon>Monogenea</taxon>
        <taxon>Monopisthocotylea</taxon>
        <taxon>Dactylogyridea</taxon>
        <taxon>Ancyrocephalidae</taxon>
        <taxon>Cichlidogyrus</taxon>
    </lineage>
</organism>
<evidence type="ECO:0000256" key="8">
    <source>
        <dbReference type="ARBA" id="ARBA00023303"/>
    </source>
</evidence>
<dbReference type="InterPro" id="IPR000990">
    <property type="entry name" value="Innexin"/>
</dbReference>
<evidence type="ECO:0000313" key="10">
    <source>
        <dbReference type="EMBL" id="KAL3307502.1"/>
    </source>
</evidence>
<evidence type="ECO:0000256" key="2">
    <source>
        <dbReference type="ARBA" id="ARBA00022448"/>
    </source>
</evidence>
<keyword evidence="7 9" id="KW-0472">Membrane</keyword>
<evidence type="ECO:0000313" key="11">
    <source>
        <dbReference type="Proteomes" id="UP001626550"/>
    </source>
</evidence>
<dbReference type="GO" id="GO:0034220">
    <property type="term" value="P:monoatomic ion transmembrane transport"/>
    <property type="evidence" value="ECO:0007669"/>
    <property type="project" value="UniProtKB-KW"/>
</dbReference>
<keyword evidence="4 9" id="KW-0812">Transmembrane</keyword>
<accession>A0ABD2PJ70</accession>
<dbReference type="EMBL" id="JBJKFK010007196">
    <property type="protein sequence ID" value="KAL3307502.1"/>
    <property type="molecule type" value="Genomic_DNA"/>
</dbReference>
<comment type="subcellular location">
    <subcellularLocation>
        <location evidence="1">Cell membrane</location>
        <topology evidence="1">Multi-pass membrane protein</topology>
    </subcellularLocation>
</comment>
<keyword evidence="8" id="KW-0407">Ion channel</keyword>
<protein>
    <submittedName>
        <fullName evidence="10">Innexin inx2</fullName>
    </submittedName>
</protein>
<name>A0ABD2PJ70_9PLAT</name>
<dbReference type="Pfam" id="PF00876">
    <property type="entry name" value="Innexin"/>
    <property type="match status" value="1"/>
</dbReference>
<dbReference type="PANTHER" id="PTHR11893:SF36">
    <property type="entry name" value="INNEXIN-5"/>
    <property type="match status" value="1"/>
</dbReference>
<gene>
    <name evidence="10" type="primary">INX2_14</name>
    <name evidence="10" type="ORF">Ciccas_013981</name>
</gene>